<evidence type="ECO:0000256" key="2">
    <source>
        <dbReference type="HAMAP-Rule" id="MF_01678"/>
    </source>
</evidence>
<dbReference type="PANTHER" id="PTHR43475:SF1">
    <property type="entry name" value="METHYLTHIORIBOSE-1-PHOSPHATE ISOMERASE"/>
    <property type="match status" value="1"/>
</dbReference>
<comment type="caution">
    <text evidence="3">The sequence shown here is derived from an EMBL/GenBank/DDBJ whole genome shotgun (WGS) entry which is preliminary data.</text>
</comment>
<comment type="similarity">
    <text evidence="2">Belongs to the EIF-2B alpha/beta/delta subunits family. MtnA subfamily.</text>
</comment>
<dbReference type="EC" id="5.3.1.23" evidence="2"/>
<feature type="binding site" evidence="2">
    <location>
        <position position="196"/>
    </location>
    <ligand>
        <name>substrate</name>
    </ligand>
</feature>
<dbReference type="Gene3D" id="3.40.50.10470">
    <property type="entry name" value="Translation initiation factor eif-2b, domain 2"/>
    <property type="match status" value="1"/>
</dbReference>
<keyword evidence="1 2" id="KW-0413">Isomerase</keyword>
<dbReference type="NCBIfam" id="TIGR00524">
    <property type="entry name" value="eIF-2B_rel"/>
    <property type="match status" value="1"/>
</dbReference>
<dbReference type="InterPro" id="IPR037171">
    <property type="entry name" value="NagB/RpiA_transferase-like"/>
</dbReference>
<dbReference type="PANTHER" id="PTHR43475">
    <property type="entry name" value="METHYLTHIORIBOSE-1-PHOSPHATE ISOMERASE"/>
    <property type="match status" value="1"/>
</dbReference>
<dbReference type="NCBIfam" id="TIGR00512">
    <property type="entry name" value="salvage_mtnA"/>
    <property type="match status" value="1"/>
</dbReference>
<dbReference type="GO" id="GO:0046523">
    <property type="term" value="F:S-methyl-5-thioribose-1-phosphate isomerase activity"/>
    <property type="evidence" value="ECO:0007669"/>
    <property type="project" value="UniProtKB-UniRule"/>
</dbReference>
<dbReference type="InterPro" id="IPR042529">
    <property type="entry name" value="IF_2B-like_C"/>
</dbReference>
<feature type="site" description="Transition state stabilizer" evidence="2">
    <location>
        <position position="157"/>
    </location>
</feature>
<comment type="pathway">
    <text evidence="2">Amino-acid biosynthesis; L-methionine biosynthesis via salvage pathway; L-methionine from S-methyl-5-thio-alpha-D-ribose 1-phosphate: step 1/6.</text>
</comment>
<proteinExistence type="inferred from homology"/>
<feature type="binding site" evidence="2">
    <location>
        <position position="89"/>
    </location>
    <ligand>
        <name>substrate</name>
    </ligand>
</feature>
<feature type="binding site" evidence="2">
    <location>
        <begin position="46"/>
        <end position="48"/>
    </location>
    <ligand>
        <name>substrate</name>
    </ligand>
</feature>
<name>A0A1F5FAT4_9BACT</name>
<comment type="function">
    <text evidence="2">Catalyzes the interconversion of methylthioribose-1-phosphate (MTR-1-P) into methylthioribulose-1-phosphate (MTRu-1-P).</text>
</comment>
<dbReference type="Pfam" id="PF01008">
    <property type="entry name" value="IF-2B"/>
    <property type="match status" value="1"/>
</dbReference>
<dbReference type="AlphaFoldDB" id="A0A1F5FAT4"/>
<dbReference type="FunFam" id="1.20.120.420:FF:000003">
    <property type="entry name" value="Methylthioribose-1-phosphate isomerase"/>
    <property type="match status" value="1"/>
</dbReference>
<protein>
    <recommendedName>
        <fullName evidence="2">Methylthioribose-1-phosphate isomerase</fullName>
        <shortName evidence="2">M1Pi</shortName>
        <shortName evidence="2">MTR-1-P isomerase</shortName>
        <ecNumber evidence="2">5.3.1.23</ecNumber>
    </recommendedName>
    <alternativeName>
        <fullName evidence="2">S-methyl-5-thioribose-1-phosphate isomerase</fullName>
    </alternativeName>
</protein>
<evidence type="ECO:0000256" key="1">
    <source>
        <dbReference type="ARBA" id="ARBA00023235"/>
    </source>
</evidence>
<dbReference type="FunFam" id="3.40.50.10470:FF:000006">
    <property type="entry name" value="Methylthioribose-1-phosphate isomerase"/>
    <property type="match status" value="1"/>
</dbReference>
<dbReference type="Proteomes" id="UP000177187">
    <property type="component" value="Unassembled WGS sequence"/>
</dbReference>
<dbReference type="SUPFAM" id="SSF100950">
    <property type="entry name" value="NagB/RpiA/CoA transferase-like"/>
    <property type="match status" value="1"/>
</dbReference>
<feature type="active site" description="Proton donor" evidence="2">
    <location>
        <position position="237"/>
    </location>
</feature>
<organism evidence="3 4">
    <name type="scientific">Candidatus Coatesbacteria bacterium RBG_13_66_14</name>
    <dbReference type="NCBI Taxonomy" id="1817816"/>
    <lineage>
        <taxon>Bacteria</taxon>
        <taxon>Candidatus Coatesiibacteriota</taxon>
    </lineage>
</organism>
<dbReference type="STRING" id="1817816.A2Y64_00385"/>
<evidence type="ECO:0000313" key="3">
    <source>
        <dbReference type="EMBL" id="OGD76756.1"/>
    </source>
</evidence>
<keyword evidence="2" id="KW-0486">Methionine biosynthesis</keyword>
<dbReference type="NCBIfam" id="NF004326">
    <property type="entry name" value="PRK05720.1"/>
    <property type="match status" value="1"/>
</dbReference>
<dbReference type="InterPro" id="IPR000649">
    <property type="entry name" value="IF-2B-related"/>
</dbReference>
<dbReference type="HAMAP" id="MF_01678">
    <property type="entry name" value="Salvage_MtnA"/>
    <property type="match status" value="1"/>
</dbReference>
<dbReference type="InterPro" id="IPR027363">
    <property type="entry name" value="M1Pi_N"/>
</dbReference>
<reference evidence="3 4" key="1">
    <citation type="journal article" date="2016" name="Nat. Commun.">
        <title>Thousands of microbial genomes shed light on interconnected biogeochemical processes in an aquifer system.</title>
        <authorList>
            <person name="Anantharaman K."/>
            <person name="Brown C.T."/>
            <person name="Hug L.A."/>
            <person name="Sharon I."/>
            <person name="Castelle C.J."/>
            <person name="Probst A.J."/>
            <person name="Thomas B.C."/>
            <person name="Singh A."/>
            <person name="Wilkins M.J."/>
            <person name="Karaoz U."/>
            <person name="Brodie E.L."/>
            <person name="Williams K.H."/>
            <person name="Hubbard S.S."/>
            <person name="Banfield J.F."/>
        </authorList>
    </citation>
    <scope>NUCLEOTIDE SEQUENCE [LARGE SCALE GENOMIC DNA]</scope>
</reference>
<dbReference type="InterPro" id="IPR005251">
    <property type="entry name" value="IF-M1Pi"/>
</dbReference>
<dbReference type="EMBL" id="MFAF01000068">
    <property type="protein sequence ID" value="OGD76756.1"/>
    <property type="molecule type" value="Genomic_DNA"/>
</dbReference>
<dbReference type="UniPathway" id="UPA00904">
    <property type="reaction ID" value="UER00874"/>
</dbReference>
<feature type="binding site" evidence="2">
    <location>
        <begin position="247"/>
        <end position="248"/>
    </location>
    <ligand>
        <name>substrate</name>
    </ligand>
</feature>
<dbReference type="GO" id="GO:0019509">
    <property type="term" value="P:L-methionine salvage from methylthioadenosine"/>
    <property type="evidence" value="ECO:0007669"/>
    <property type="project" value="UniProtKB-UniRule"/>
</dbReference>
<accession>A0A1F5FAT4</accession>
<gene>
    <name evidence="2 3" type="primary">mtnA</name>
    <name evidence="3" type="ORF">A2Y64_00385</name>
</gene>
<dbReference type="Gene3D" id="1.20.120.420">
    <property type="entry name" value="translation initiation factor eif-2b, domain 1"/>
    <property type="match status" value="1"/>
</dbReference>
<sequence>MPVKTIAWENNSLVILDQTLLPTEERYAVLETVEDVHRAILRLEVRGAPAIGAAAALGLYVAVQHGAFPTYDSLKNALRQAADFLASSRPTAVNLTWALERMTEVAEGMPGAEPEAVKRALLDEALAIMAEDREACRAIGRHGQGLLADGSRILTHCNAGGLATVDYGTALGVVYAALEAGKKIRVYADETRPLLQGARLTAWELQKSGVPVTLICDGMAAAVMARGLVDCVITGADRIAANGDTANKIGTYGLAVLAREHGLPFYVAAPLSSFDLGQPSGDKIPIEERDPDEVRLFRGVRTAPPGVDVFNPAFDLTPHRYVTAFVTERGIIRPPFAETLKGLSDR</sequence>
<evidence type="ECO:0000313" key="4">
    <source>
        <dbReference type="Proteomes" id="UP000177187"/>
    </source>
</evidence>
<keyword evidence="2" id="KW-0028">Amino-acid biosynthesis</keyword>
<dbReference type="InterPro" id="IPR011559">
    <property type="entry name" value="Initiation_fac_2B_a/b/d"/>
</dbReference>
<comment type="catalytic activity">
    <reaction evidence="2">
        <text>5-(methylsulfanyl)-alpha-D-ribose 1-phosphate = 5-(methylsulfanyl)-D-ribulose 1-phosphate</text>
        <dbReference type="Rhea" id="RHEA:19989"/>
        <dbReference type="ChEBI" id="CHEBI:58533"/>
        <dbReference type="ChEBI" id="CHEBI:58548"/>
        <dbReference type="EC" id="5.3.1.23"/>
    </reaction>
</comment>